<evidence type="ECO:0000313" key="1">
    <source>
        <dbReference type="EMBL" id="MDM7859184.1"/>
    </source>
</evidence>
<dbReference type="Proteomes" id="UP001234343">
    <property type="component" value="Unassembled WGS sequence"/>
</dbReference>
<dbReference type="PANTHER" id="PTHR39217">
    <property type="match status" value="1"/>
</dbReference>
<dbReference type="EMBL" id="JAUCBP010000001">
    <property type="protein sequence ID" value="MDM7859184.1"/>
    <property type="molecule type" value="Genomic_DNA"/>
</dbReference>
<dbReference type="SUPFAM" id="SSF56059">
    <property type="entry name" value="Glutathione synthetase ATP-binding domain-like"/>
    <property type="match status" value="1"/>
</dbReference>
<dbReference type="PANTHER" id="PTHR39217:SF1">
    <property type="entry name" value="GLUTATHIONE SYNTHETASE"/>
    <property type="match status" value="1"/>
</dbReference>
<evidence type="ECO:0008006" key="3">
    <source>
        <dbReference type="Google" id="ProtNLM"/>
    </source>
</evidence>
<organism evidence="1 2">
    <name type="scientific">Alteromonas arenosi</name>
    <dbReference type="NCBI Taxonomy" id="3055817"/>
    <lineage>
        <taxon>Bacteria</taxon>
        <taxon>Pseudomonadati</taxon>
        <taxon>Pseudomonadota</taxon>
        <taxon>Gammaproteobacteria</taxon>
        <taxon>Alteromonadales</taxon>
        <taxon>Alteromonadaceae</taxon>
        <taxon>Alteromonas/Salinimonas group</taxon>
        <taxon>Alteromonas</taxon>
    </lineage>
</organism>
<sequence length="290" mass="33438">MPKVAILTMDSLEDFFAYDHMLDAPMRQAGWQTEHISWRDTTVDWDRFDVVIVRSPWDYQDDADAFLTCLSNIEQSEAILENPYSLMEWNVAKTYLRDLNKQGVPIVPTLWFEHYEHDMLERGLAKFKVDTLIVKPVVSANADHTYRIPSAQIDDYKGALQDVFAERALMIQPFLPSVLSPGEFSLFYFDHQYSHAILKTPKTDDFRVQEEHGGRLASVEPTAQMYAVAKQTLAALPQRALYARVDLIETDQGLAVMEVELIEPSLYFNMDDNSAQRFTDVFVQKYAHIK</sequence>
<name>A0ABT7SUI5_9ALTE</name>
<dbReference type="RefSeq" id="WP_289363097.1">
    <property type="nucleotide sequence ID" value="NZ_JAUCBP010000001.1"/>
</dbReference>
<proteinExistence type="predicted"/>
<evidence type="ECO:0000313" key="2">
    <source>
        <dbReference type="Proteomes" id="UP001234343"/>
    </source>
</evidence>
<protein>
    <recommendedName>
        <fullName evidence="3">Prokaryotic glutathione synthetase ATP-binding domain-containing protein</fullName>
    </recommendedName>
</protein>
<dbReference type="Gene3D" id="3.30.470.20">
    <property type="entry name" value="ATP-grasp fold, B domain"/>
    <property type="match status" value="1"/>
</dbReference>
<accession>A0ABT7SUI5</accession>
<gene>
    <name evidence="1" type="ORF">QTP81_01020</name>
</gene>
<keyword evidence="2" id="KW-1185">Reference proteome</keyword>
<dbReference type="InterPro" id="IPR053191">
    <property type="entry name" value="DcsG_Biosynth_Enzyme"/>
</dbReference>
<reference evidence="1 2" key="1">
    <citation type="submission" date="2023-06" db="EMBL/GenBank/DDBJ databases">
        <title>Alteromonas sp. ASW11-36 isolated from intertidal sand.</title>
        <authorList>
            <person name="Li Y."/>
        </authorList>
    </citation>
    <scope>NUCLEOTIDE SEQUENCE [LARGE SCALE GENOMIC DNA]</scope>
    <source>
        <strain evidence="1 2">ASW11-36</strain>
    </source>
</reference>
<comment type="caution">
    <text evidence="1">The sequence shown here is derived from an EMBL/GenBank/DDBJ whole genome shotgun (WGS) entry which is preliminary data.</text>
</comment>